<evidence type="ECO:0000313" key="1">
    <source>
        <dbReference type="EMBL" id="PTB38463.1"/>
    </source>
</evidence>
<sequence>MAAEKMSNAPLVIQLQGNKVVIPAGKAHRVNVGSEIMLLLGTQSTLFSVDEVNKIWCSAIVPKRLSLLLKQYRHTITLSRWHLGEKKLQEDVAKIRGPAWLIASNDPVRPVNLGKDNFSELAAEAALTFAHLARFSQILLLRAQSSPKPALFSVSIKPVNSGTAADVYPIHQKFRYTFENESDEELHITVVIFSPEFSIEQLYPPRDNSQT</sequence>
<proteinExistence type="predicted"/>
<dbReference type="AlphaFoldDB" id="A0A2T3Z0Y7"/>
<name>A0A2T3Z0Y7_TRIA4</name>
<evidence type="ECO:0000313" key="2">
    <source>
        <dbReference type="Proteomes" id="UP000240493"/>
    </source>
</evidence>
<accession>A0A2T3Z0Y7</accession>
<dbReference type="OrthoDB" id="5152948at2759"/>
<reference evidence="1 2" key="1">
    <citation type="submission" date="2016-07" db="EMBL/GenBank/DDBJ databases">
        <title>Multiple horizontal gene transfer events from other fungi enriched the ability of initially mycotrophic Trichoderma (Ascomycota) to feed on dead plant biomass.</title>
        <authorList>
            <consortium name="DOE Joint Genome Institute"/>
            <person name="Aerts A."/>
            <person name="Atanasova L."/>
            <person name="Chenthamara K."/>
            <person name="Zhang J."/>
            <person name="Grujic M."/>
            <person name="Henrissat B."/>
            <person name="Kuo A."/>
            <person name="Salamov A."/>
            <person name="Lipzen A."/>
            <person name="Labutti K."/>
            <person name="Barry K."/>
            <person name="Miao Y."/>
            <person name="Rahimi M.J."/>
            <person name="Shen Q."/>
            <person name="Grigoriev I.V."/>
            <person name="Kubicek C.P."/>
            <person name="Druzhinina I.S."/>
        </authorList>
    </citation>
    <scope>NUCLEOTIDE SEQUENCE [LARGE SCALE GENOMIC DNA]</scope>
    <source>
        <strain evidence="1 2">CBS 433.97</strain>
    </source>
</reference>
<keyword evidence="2" id="KW-1185">Reference proteome</keyword>
<dbReference type="Proteomes" id="UP000240493">
    <property type="component" value="Unassembled WGS sequence"/>
</dbReference>
<gene>
    <name evidence="1" type="ORF">M441DRAFT_49905</name>
</gene>
<organism evidence="1 2">
    <name type="scientific">Trichoderma asperellum (strain ATCC 204424 / CBS 433.97 / NBRC 101777)</name>
    <dbReference type="NCBI Taxonomy" id="1042311"/>
    <lineage>
        <taxon>Eukaryota</taxon>
        <taxon>Fungi</taxon>
        <taxon>Dikarya</taxon>
        <taxon>Ascomycota</taxon>
        <taxon>Pezizomycotina</taxon>
        <taxon>Sordariomycetes</taxon>
        <taxon>Hypocreomycetidae</taxon>
        <taxon>Hypocreales</taxon>
        <taxon>Hypocreaceae</taxon>
        <taxon>Trichoderma</taxon>
    </lineage>
</organism>
<dbReference type="EMBL" id="KZ679266">
    <property type="protein sequence ID" value="PTB38463.1"/>
    <property type="molecule type" value="Genomic_DNA"/>
</dbReference>
<protein>
    <submittedName>
        <fullName evidence="1">Uncharacterized protein</fullName>
    </submittedName>
</protein>